<reference evidence="2" key="1">
    <citation type="journal article" date="2020" name="Stud. Mycol.">
        <title>101 Dothideomycetes genomes: a test case for predicting lifestyles and emergence of pathogens.</title>
        <authorList>
            <person name="Haridas S."/>
            <person name="Albert R."/>
            <person name="Binder M."/>
            <person name="Bloem J."/>
            <person name="Labutti K."/>
            <person name="Salamov A."/>
            <person name="Andreopoulos B."/>
            <person name="Baker S."/>
            <person name="Barry K."/>
            <person name="Bills G."/>
            <person name="Bluhm B."/>
            <person name="Cannon C."/>
            <person name="Castanera R."/>
            <person name="Culley D."/>
            <person name="Daum C."/>
            <person name="Ezra D."/>
            <person name="Gonzalez J."/>
            <person name="Henrissat B."/>
            <person name="Kuo A."/>
            <person name="Liang C."/>
            <person name="Lipzen A."/>
            <person name="Lutzoni F."/>
            <person name="Magnuson J."/>
            <person name="Mondo S."/>
            <person name="Nolan M."/>
            <person name="Ohm R."/>
            <person name="Pangilinan J."/>
            <person name="Park H.-J."/>
            <person name="Ramirez L."/>
            <person name="Alfaro M."/>
            <person name="Sun H."/>
            <person name="Tritt A."/>
            <person name="Yoshinaga Y."/>
            <person name="Zwiers L.-H."/>
            <person name="Turgeon B."/>
            <person name="Goodwin S."/>
            <person name="Spatafora J."/>
            <person name="Crous P."/>
            <person name="Grigoriev I."/>
        </authorList>
    </citation>
    <scope>NUCLEOTIDE SEQUENCE</scope>
    <source>
        <strain evidence="2">CBS 175.79</strain>
    </source>
</reference>
<evidence type="ECO:0000313" key="3">
    <source>
        <dbReference type="Proteomes" id="UP000799778"/>
    </source>
</evidence>
<dbReference type="Proteomes" id="UP000799778">
    <property type="component" value="Unassembled WGS sequence"/>
</dbReference>
<keyword evidence="1" id="KW-0732">Signal</keyword>
<dbReference type="GeneID" id="54291070"/>
<feature type="chain" id="PRO_5025592944" evidence="1">
    <location>
        <begin position="19"/>
        <end position="185"/>
    </location>
</feature>
<dbReference type="RefSeq" id="XP_033388458.1">
    <property type="nucleotide sequence ID" value="XM_033533673.1"/>
</dbReference>
<proteinExistence type="predicted"/>
<accession>A0A6A5Y4B4</accession>
<gene>
    <name evidence="2" type="ORF">BU24DRAFT_489942</name>
</gene>
<evidence type="ECO:0000256" key="1">
    <source>
        <dbReference type="SAM" id="SignalP"/>
    </source>
</evidence>
<sequence>MRLTALFLAILSSTLALALPTDLIRPQEWTPAANSTVICDKASDKIISFYVGPQKEPVLQAACKAMMPACAFPETEELCPTVLDWKLDGPKNSTQSVNVEDAETNNKLSGWEAKFSVTPASTYGGAGALVMWSKADCHGYFNQLVSNTAPNGCLTQKGSGTGSLWVGAASSLTGTEFKIEIVRRT</sequence>
<name>A0A6A5Y4B4_9PLEO</name>
<keyword evidence="3" id="KW-1185">Reference proteome</keyword>
<feature type="signal peptide" evidence="1">
    <location>
        <begin position="1"/>
        <end position="18"/>
    </location>
</feature>
<dbReference type="EMBL" id="ML978067">
    <property type="protein sequence ID" value="KAF2020119.1"/>
    <property type="molecule type" value="Genomic_DNA"/>
</dbReference>
<dbReference type="OrthoDB" id="3753180at2759"/>
<organism evidence="2 3">
    <name type="scientific">Aaosphaeria arxii CBS 175.79</name>
    <dbReference type="NCBI Taxonomy" id="1450172"/>
    <lineage>
        <taxon>Eukaryota</taxon>
        <taxon>Fungi</taxon>
        <taxon>Dikarya</taxon>
        <taxon>Ascomycota</taxon>
        <taxon>Pezizomycotina</taxon>
        <taxon>Dothideomycetes</taxon>
        <taxon>Pleosporomycetidae</taxon>
        <taxon>Pleosporales</taxon>
        <taxon>Pleosporales incertae sedis</taxon>
        <taxon>Aaosphaeria</taxon>
    </lineage>
</organism>
<protein>
    <submittedName>
        <fullName evidence="2">Uncharacterized protein</fullName>
    </submittedName>
</protein>
<dbReference type="AlphaFoldDB" id="A0A6A5Y4B4"/>
<evidence type="ECO:0000313" key="2">
    <source>
        <dbReference type="EMBL" id="KAF2020119.1"/>
    </source>
</evidence>